<name>A0AAE1NA91_9FABA</name>
<dbReference type="GO" id="GO:0006351">
    <property type="term" value="P:DNA-templated transcription"/>
    <property type="evidence" value="ECO:0007669"/>
    <property type="project" value="InterPro"/>
</dbReference>
<dbReference type="Gene3D" id="1.20.5.170">
    <property type="match status" value="1"/>
</dbReference>
<feature type="domain" description="BZIP" evidence="3">
    <location>
        <begin position="86"/>
        <end position="152"/>
    </location>
</feature>
<organism evidence="4 5">
    <name type="scientific">Acacia crassicarpa</name>
    <name type="common">northern wattle</name>
    <dbReference type="NCBI Taxonomy" id="499986"/>
    <lineage>
        <taxon>Eukaryota</taxon>
        <taxon>Viridiplantae</taxon>
        <taxon>Streptophyta</taxon>
        <taxon>Embryophyta</taxon>
        <taxon>Tracheophyta</taxon>
        <taxon>Spermatophyta</taxon>
        <taxon>Magnoliopsida</taxon>
        <taxon>eudicotyledons</taxon>
        <taxon>Gunneridae</taxon>
        <taxon>Pentapetalae</taxon>
        <taxon>rosids</taxon>
        <taxon>fabids</taxon>
        <taxon>Fabales</taxon>
        <taxon>Fabaceae</taxon>
        <taxon>Caesalpinioideae</taxon>
        <taxon>mimosoid clade</taxon>
        <taxon>Acacieae</taxon>
        <taxon>Acacia</taxon>
    </lineage>
</organism>
<dbReference type="Proteomes" id="UP001293593">
    <property type="component" value="Unassembled WGS sequence"/>
</dbReference>
<feature type="compositionally biased region" description="Low complexity" evidence="2">
    <location>
        <begin position="15"/>
        <end position="27"/>
    </location>
</feature>
<dbReference type="InterPro" id="IPR046347">
    <property type="entry name" value="bZIP_sf"/>
</dbReference>
<sequence>MDDGDVELPDSFLLSNPESSSNVQSSTSMIKINEFLRNTRTCAHTHTCNPPGPDAAHTHTCYHTHTQVIASEAEEDDHTDNKEEHTNTKRKRPSGNRVAVRKYREKKKAQTACLEEEVKELRQQNQQLVRKLQGRALLEAEVLRLRSILVDLKGKIDNELVGFPYKKQCNSSSSIFKEWHTNTLPADLGTGLQGQTNFQCFDHQAGLSSQVDVCGNENFMIPCEGNCEPLAINCQVNTNNMSNTEGRVVGSVENLMSSASKDE</sequence>
<reference evidence="4" key="1">
    <citation type="submission" date="2023-10" db="EMBL/GenBank/DDBJ databases">
        <title>Chromosome-level genome of the transformable northern wattle, Acacia crassicarpa.</title>
        <authorList>
            <person name="Massaro I."/>
            <person name="Sinha N.R."/>
            <person name="Poethig S."/>
            <person name="Leichty A.R."/>
        </authorList>
    </citation>
    <scope>NUCLEOTIDE SEQUENCE</scope>
    <source>
        <strain evidence="4">Acra3RX</strain>
        <tissue evidence="4">Leaf</tissue>
    </source>
</reference>
<dbReference type="Pfam" id="PF07716">
    <property type="entry name" value="bZIP_2"/>
    <property type="match status" value="1"/>
</dbReference>
<evidence type="ECO:0000256" key="1">
    <source>
        <dbReference type="SAM" id="Coils"/>
    </source>
</evidence>
<feature type="compositionally biased region" description="Basic residues" evidence="2">
    <location>
        <begin position="88"/>
        <end position="101"/>
    </location>
</feature>
<dbReference type="AlphaFoldDB" id="A0AAE1NA91"/>
<feature type="region of interest" description="Disordered" evidence="2">
    <location>
        <begin position="1"/>
        <end position="27"/>
    </location>
</feature>
<proteinExistence type="predicted"/>
<dbReference type="PROSITE" id="PS50217">
    <property type="entry name" value="BZIP"/>
    <property type="match status" value="1"/>
</dbReference>
<accession>A0AAE1NA91</accession>
<comment type="caution">
    <text evidence="4">The sequence shown here is derived from an EMBL/GenBank/DDBJ whole genome shotgun (WGS) entry which is preliminary data.</text>
</comment>
<dbReference type="GO" id="GO:0000978">
    <property type="term" value="F:RNA polymerase II cis-regulatory region sequence-specific DNA binding"/>
    <property type="evidence" value="ECO:0007669"/>
    <property type="project" value="TreeGrafter"/>
</dbReference>
<dbReference type="PANTHER" id="PTHR23334">
    <property type="entry name" value="CCAAT/ENHANCER BINDING PROTEIN"/>
    <property type="match status" value="1"/>
</dbReference>
<dbReference type="SMART" id="SM00338">
    <property type="entry name" value="BRLZ"/>
    <property type="match status" value="1"/>
</dbReference>
<dbReference type="InterPro" id="IPR004827">
    <property type="entry name" value="bZIP"/>
</dbReference>
<protein>
    <recommendedName>
        <fullName evidence="3">BZIP domain-containing protein</fullName>
    </recommendedName>
</protein>
<gene>
    <name evidence="4" type="ORF">QN277_002137</name>
</gene>
<dbReference type="PANTHER" id="PTHR23334:SF20">
    <property type="entry name" value="BASIC LEUCINE ZIPPER 24"/>
    <property type="match status" value="1"/>
</dbReference>
<evidence type="ECO:0000313" key="5">
    <source>
        <dbReference type="Proteomes" id="UP001293593"/>
    </source>
</evidence>
<dbReference type="InterPro" id="IPR031106">
    <property type="entry name" value="C/EBP"/>
</dbReference>
<dbReference type="SUPFAM" id="SSF57959">
    <property type="entry name" value="Leucine zipper domain"/>
    <property type="match status" value="1"/>
</dbReference>
<dbReference type="GO" id="GO:0000981">
    <property type="term" value="F:DNA-binding transcription factor activity, RNA polymerase II-specific"/>
    <property type="evidence" value="ECO:0007669"/>
    <property type="project" value="TreeGrafter"/>
</dbReference>
<keyword evidence="1" id="KW-0175">Coiled coil</keyword>
<feature type="region of interest" description="Disordered" evidence="2">
    <location>
        <begin position="72"/>
        <end position="101"/>
    </location>
</feature>
<dbReference type="EMBL" id="JAWXYG010000001">
    <property type="protein sequence ID" value="KAK4285442.1"/>
    <property type="molecule type" value="Genomic_DNA"/>
</dbReference>
<keyword evidence="5" id="KW-1185">Reference proteome</keyword>
<evidence type="ECO:0000313" key="4">
    <source>
        <dbReference type="EMBL" id="KAK4285442.1"/>
    </source>
</evidence>
<evidence type="ECO:0000259" key="3">
    <source>
        <dbReference type="PROSITE" id="PS50217"/>
    </source>
</evidence>
<evidence type="ECO:0000256" key="2">
    <source>
        <dbReference type="SAM" id="MobiDB-lite"/>
    </source>
</evidence>
<feature type="coiled-coil region" evidence="1">
    <location>
        <begin position="104"/>
        <end position="131"/>
    </location>
</feature>
<dbReference type="CDD" id="cd14686">
    <property type="entry name" value="bZIP"/>
    <property type="match status" value="1"/>
</dbReference>